<proteinExistence type="predicted"/>
<dbReference type="AlphaFoldDB" id="A0A6J4R2C8"/>
<keyword evidence="1" id="KW-1133">Transmembrane helix</keyword>
<keyword evidence="1" id="KW-0812">Transmembrane</keyword>
<keyword evidence="1" id="KW-0472">Membrane</keyword>
<dbReference type="EMBL" id="CADCVE010000048">
    <property type="protein sequence ID" value="CAA9455153.1"/>
    <property type="molecule type" value="Genomic_DNA"/>
</dbReference>
<gene>
    <name evidence="2" type="ORF">AVDCRST_MAG28-2335</name>
</gene>
<feature type="transmembrane region" description="Helical" evidence="1">
    <location>
        <begin position="43"/>
        <end position="67"/>
    </location>
</feature>
<evidence type="ECO:0000313" key="2">
    <source>
        <dbReference type="EMBL" id="CAA9455153.1"/>
    </source>
</evidence>
<sequence>MRVAAVVVGSIGALLGVFKGLYSILTWALMGLRPGGAGVLNSYTYVLWAANAVLVASCIVALVGALWTSRGSQRMGGALFLAGVTGLAVAMVSFVVVQATVLAPQIPGMPTTPNTLFYVVWLLPVPFLLIAAGLSLFAGRGETRPAR</sequence>
<protein>
    <submittedName>
        <fullName evidence="2">Uncharacterized protein</fullName>
    </submittedName>
</protein>
<name>A0A6J4R2C8_9ACTN</name>
<evidence type="ECO:0000256" key="1">
    <source>
        <dbReference type="SAM" id="Phobius"/>
    </source>
</evidence>
<accession>A0A6J4R2C8</accession>
<feature type="transmembrane region" description="Helical" evidence="1">
    <location>
        <begin position="79"/>
        <end position="103"/>
    </location>
</feature>
<reference evidence="2" key="1">
    <citation type="submission" date="2020-02" db="EMBL/GenBank/DDBJ databases">
        <authorList>
            <person name="Meier V. D."/>
        </authorList>
    </citation>
    <scope>NUCLEOTIDE SEQUENCE</scope>
    <source>
        <strain evidence="2">AVDCRST_MAG28</strain>
    </source>
</reference>
<feature type="transmembrane region" description="Helical" evidence="1">
    <location>
        <begin position="115"/>
        <end position="138"/>
    </location>
</feature>
<organism evidence="2">
    <name type="scientific">uncultured Rubrobacteraceae bacterium</name>
    <dbReference type="NCBI Taxonomy" id="349277"/>
    <lineage>
        <taxon>Bacteria</taxon>
        <taxon>Bacillati</taxon>
        <taxon>Actinomycetota</taxon>
        <taxon>Rubrobacteria</taxon>
        <taxon>Rubrobacterales</taxon>
        <taxon>Rubrobacteraceae</taxon>
        <taxon>environmental samples</taxon>
    </lineage>
</organism>